<keyword evidence="13" id="KW-1185">Reference proteome</keyword>
<reference evidence="12 13" key="1">
    <citation type="submission" date="2018-06" db="EMBL/GenBank/DDBJ databases">
        <title>Noncontiguous genome sequence of Ruminococcaceae bacterium ASD2818.</title>
        <authorList>
            <person name="Chaplin A.V."/>
            <person name="Sokolova S.R."/>
            <person name="Kochetkova T.O."/>
            <person name="Goltsov A.Y."/>
            <person name="Trofimov D.Y."/>
            <person name="Efimov B.A."/>
        </authorList>
    </citation>
    <scope>NUCLEOTIDE SEQUENCE [LARGE SCALE GENOMIC DNA]</scope>
    <source>
        <strain evidence="12 13">ASD2818</strain>
    </source>
</reference>
<evidence type="ECO:0000256" key="6">
    <source>
        <dbReference type="ARBA" id="ARBA00034617"/>
    </source>
</evidence>
<dbReference type="Pfam" id="PF13361">
    <property type="entry name" value="UvrD_C"/>
    <property type="match status" value="1"/>
</dbReference>
<dbReference type="PANTHER" id="PTHR11070">
    <property type="entry name" value="UVRD / RECB / PCRA DNA HELICASE FAMILY MEMBER"/>
    <property type="match status" value="1"/>
</dbReference>
<evidence type="ECO:0000256" key="9">
    <source>
        <dbReference type="PROSITE-ProRule" id="PRU00560"/>
    </source>
</evidence>
<evidence type="ECO:0000256" key="4">
    <source>
        <dbReference type="ARBA" id="ARBA00022840"/>
    </source>
</evidence>
<evidence type="ECO:0000256" key="8">
    <source>
        <dbReference type="ARBA" id="ARBA00048988"/>
    </source>
</evidence>
<dbReference type="Proteomes" id="UP000249377">
    <property type="component" value="Unassembled WGS sequence"/>
</dbReference>
<name>A0A328UGL0_9FIRM</name>
<protein>
    <recommendedName>
        <fullName evidence="7">DNA 3'-5' helicase</fullName>
        <ecNumber evidence="7">5.6.2.4</ecNumber>
    </recommendedName>
</protein>
<dbReference type="InterPro" id="IPR014017">
    <property type="entry name" value="DNA_helicase_UvrD-like_C"/>
</dbReference>
<dbReference type="GO" id="GO:0003677">
    <property type="term" value="F:DNA binding"/>
    <property type="evidence" value="ECO:0007669"/>
    <property type="project" value="InterPro"/>
</dbReference>
<gene>
    <name evidence="12" type="ORF">DPQ25_12470</name>
</gene>
<keyword evidence="4 9" id="KW-0067">ATP-binding</keyword>
<dbReference type="EMBL" id="QLYR01000011">
    <property type="protein sequence ID" value="RAQ22594.1"/>
    <property type="molecule type" value="Genomic_DNA"/>
</dbReference>
<dbReference type="GO" id="GO:0005524">
    <property type="term" value="F:ATP binding"/>
    <property type="evidence" value="ECO:0007669"/>
    <property type="project" value="UniProtKB-UniRule"/>
</dbReference>
<evidence type="ECO:0000256" key="10">
    <source>
        <dbReference type="SAM" id="Coils"/>
    </source>
</evidence>
<comment type="caution">
    <text evidence="12">The sequence shown here is derived from an EMBL/GenBank/DDBJ whole genome shotgun (WGS) entry which is preliminary data.</text>
</comment>
<evidence type="ECO:0000259" key="11">
    <source>
        <dbReference type="PROSITE" id="PS51198"/>
    </source>
</evidence>
<dbReference type="PANTHER" id="PTHR11070:SF17">
    <property type="entry name" value="DNA HELICASE IV"/>
    <property type="match status" value="1"/>
</dbReference>
<comment type="catalytic activity">
    <reaction evidence="6">
        <text>Couples ATP hydrolysis with the unwinding of duplex DNA by translocating in the 3'-5' direction.</text>
        <dbReference type="EC" id="5.6.2.4"/>
    </reaction>
</comment>
<dbReference type="EC" id="5.6.2.4" evidence="7"/>
<organism evidence="12 13">
    <name type="scientific">Hydrogeniiclostridium mannosilyticum</name>
    <dbReference type="NCBI Taxonomy" id="2764322"/>
    <lineage>
        <taxon>Bacteria</taxon>
        <taxon>Bacillati</taxon>
        <taxon>Bacillota</taxon>
        <taxon>Clostridia</taxon>
        <taxon>Eubacteriales</taxon>
        <taxon>Acutalibacteraceae</taxon>
        <taxon>Hydrogeniiclostridium</taxon>
    </lineage>
</organism>
<dbReference type="RefSeq" id="WP_112333505.1">
    <property type="nucleotide sequence ID" value="NZ_QLYR01000011.1"/>
</dbReference>
<accession>A0A328UGL0</accession>
<dbReference type="SUPFAM" id="SSF52540">
    <property type="entry name" value="P-loop containing nucleoside triphosphate hydrolases"/>
    <property type="match status" value="1"/>
</dbReference>
<keyword evidence="10" id="KW-0175">Coiled coil</keyword>
<evidence type="ECO:0000256" key="3">
    <source>
        <dbReference type="ARBA" id="ARBA00022806"/>
    </source>
</evidence>
<keyword evidence="2 9" id="KW-0378">Hydrolase</keyword>
<dbReference type="AlphaFoldDB" id="A0A328UGL0"/>
<evidence type="ECO:0000256" key="1">
    <source>
        <dbReference type="ARBA" id="ARBA00022741"/>
    </source>
</evidence>
<evidence type="ECO:0000256" key="7">
    <source>
        <dbReference type="ARBA" id="ARBA00034808"/>
    </source>
</evidence>
<dbReference type="Gene3D" id="3.40.50.300">
    <property type="entry name" value="P-loop containing nucleotide triphosphate hydrolases"/>
    <property type="match status" value="2"/>
</dbReference>
<feature type="binding site" evidence="9">
    <location>
        <begin position="234"/>
        <end position="241"/>
    </location>
    <ligand>
        <name>ATP</name>
        <dbReference type="ChEBI" id="CHEBI:30616"/>
    </ligand>
</feature>
<evidence type="ECO:0000313" key="12">
    <source>
        <dbReference type="EMBL" id="RAQ22594.1"/>
    </source>
</evidence>
<evidence type="ECO:0000256" key="2">
    <source>
        <dbReference type="ARBA" id="ARBA00022801"/>
    </source>
</evidence>
<dbReference type="InterPro" id="IPR014016">
    <property type="entry name" value="UvrD-like_ATP-bd"/>
</dbReference>
<dbReference type="InterPro" id="IPR027785">
    <property type="entry name" value="UvrD-like_helicase_C"/>
</dbReference>
<dbReference type="InterPro" id="IPR027417">
    <property type="entry name" value="P-loop_NTPase"/>
</dbReference>
<evidence type="ECO:0000256" key="5">
    <source>
        <dbReference type="ARBA" id="ARBA00023235"/>
    </source>
</evidence>
<dbReference type="PROSITE" id="PS51198">
    <property type="entry name" value="UVRD_HELICASE_ATP_BIND"/>
    <property type="match status" value="1"/>
</dbReference>
<sequence length="693" mass="80202">MERATQHAEHRDIPDIAASFPEERIHLEQIIEKAGLELAEAERSVEKMDQEYRETQSYMVEHRNEGDAKEIFQSEMALRQIDSLGVSAVVYRDRMRKTKDSPYFARIDFRPDGGDSPRVYYIGLYAFHFEQQLLVVDWRAPVASMFYDYELGRARYDAPEDHVEGELILKRQFKIKNGRMEYAFDSSQNIQDDILQLELAHTSDEKMKSIISTIQREQNQIIRNETAHTMIIQGVAGSGKTSIALHRVAFLLYRRRDTIKAQNVTIISPNRVFGDYISNVLPELGEEPIFDASLEDLALVQLEEGVDFSSDRNPLENADKAWEERVRFKSTVEFVQLMDAYIAKLPEIALAVQDYVYESFTVPAEWIRARVDIYKRFPLIKRLEIVADDLYNRLERDNIWEEKLPHRTRIFISLKKMLRLKNTLAAYKDFYQRIGRSKLYVPVKKGVLEWNDVYPYLYLQAAFTGLQESRLIKHLVIDEMQDYCPIQYAVLNRLFKCPKTILGDFGQSINPNCPYTLEELHRLYDGSELVRMEKSYRSTCEIIHFASRIIGQVNIEAVERHGDPPAVLDFRDGEEELNYLIAAVELFHQGAYNAMGIITRTNREAKELFERLEERQAEVTLVTPESESFHNGALVLSVQMSKGLEFDEVLIPGANAEAYREGFDRNLLYVACTRAMHKLTVACPGSRSPLLPV</sequence>
<feature type="coiled-coil region" evidence="10">
    <location>
        <begin position="31"/>
        <end position="58"/>
    </location>
</feature>
<dbReference type="InterPro" id="IPR000212">
    <property type="entry name" value="DNA_helicase_UvrD/REP"/>
</dbReference>
<feature type="domain" description="UvrD-like helicase ATP-binding" evidence="11">
    <location>
        <begin position="213"/>
        <end position="539"/>
    </location>
</feature>
<dbReference type="GO" id="GO:0005829">
    <property type="term" value="C:cytosol"/>
    <property type="evidence" value="ECO:0007669"/>
    <property type="project" value="TreeGrafter"/>
</dbReference>
<comment type="catalytic activity">
    <reaction evidence="8">
        <text>ATP + H2O = ADP + phosphate + H(+)</text>
        <dbReference type="Rhea" id="RHEA:13065"/>
        <dbReference type="ChEBI" id="CHEBI:15377"/>
        <dbReference type="ChEBI" id="CHEBI:15378"/>
        <dbReference type="ChEBI" id="CHEBI:30616"/>
        <dbReference type="ChEBI" id="CHEBI:43474"/>
        <dbReference type="ChEBI" id="CHEBI:456216"/>
        <dbReference type="EC" id="5.6.2.4"/>
    </reaction>
</comment>
<keyword evidence="3 9" id="KW-0347">Helicase</keyword>
<keyword evidence="5" id="KW-0413">Isomerase</keyword>
<keyword evidence="1 9" id="KW-0547">Nucleotide-binding</keyword>
<dbReference type="GO" id="GO:0016887">
    <property type="term" value="F:ATP hydrolysis activity"/>
    <property type="evidence" value="ECO:0007669"/>
    <property type="project" value="RHEA"/>
</dbReference>
<dbReference type="GO" id="GO:0000725">
    <property type="term" value="P:recombinational repair"/>
    <property type="evidence" value="ECO:0007669"/>
    <property type="project" value="TreeGrafter"/>
</dbReference>
<proteinExistence type="predicted"/>
<dbReference type="GO" id="GO:0043138">
    <property type="term" value="F:3'-5' DNA helicase activity"/>
    <property type="evidence" value="ECO:0007669"/>
    <property type="project" value="UniProtKB-EC"/>
</dbReference>
<dbReference type="Pfam" id="PF13538">
    <property type="entry name" value="UvrD_C_2"/>
    <property type="match status" value="1"/>
</dbReference>
<evidence type="ECO:0000313" key="13">
    <source>
        <dbReference type="Proteomes" id="UP000249377"/>
    </source>
</evidence>